<keyword evidence="8 10" id="KW-0472">Membrane</keyword>
<comment type="function">
    <text evidence="9 10">Involved in the initiation of assembly of the COPII coat required for the formation of transport vesicles from the endoplasmic reticulum (ER) and the selection of cargo molecules. Also involved in autophagy.</text>
</comment>
<evidence type="ECO:0000256" key="7">
    <source>
        <dbReference type="ARBA" id="ARBA00023006"/>
    </source>
</evidence>
<evidence type="ECO:0000256" key="8">
    <source>
        <dbReference type="ARBA" id="ARBA00023136"/>
    </source>
</evidence>
<feature type="compositionally biased region" description="Basic and acidic residues" evidence="11">
    <location>
        <begin position="1612"/>
        <end position="1631"/>
    </location>
</feature>
<evidence type="ECO:0000256" key="5">
    <source>
        <dbReference type="ARBA" id="ARBA00022892"/>
    </source>
</evidence>
<comment type="caution">
    <text evidence="14">The sequence shown here is derived from an EMBL/GenBank/DDBJ whole genome shotgun (WGS) entry which is preliminary data.</text>
</comment>
<evidence type="ECO:0000256" key="3">
    <source>
        <dbReference type="ARBA" id="ARBA00022448"/>
    </source>
</evidence>
<comment type="similarity">
    <text evidence="2 10">Belongs to the SEC16 family.</text>
</comment>
<dbReference type="InterPro" id="IPR024340">
    <property type="entry name" value="Sec16_CCD"/>
</dbReference>
<feature type="compositionally biased region" description="Pro residues" evidence="11">
    <location>
        <begin position="1886"/>
        <end position="1901"/>
    </location>
</feature>
<feature type="compositionally biased region" description="Low complexity" evidence="11">
    <location>
        <begin position="735"/>
        <end position="766"/>
    </location>
</feature>
<dbReference type="Pfam" id="PF12932">
    <property type="entry name" value="Sec16"/>
    <property type="match status" value="1"/>
</dbReference>
<feature type="compositionally biased region" description="Low complexity" evidence="11">
    <location>
        <begin position="1858"/>
        <end position="1867"/>
    </location>
</feature>
<comment type="subcellular location">
    <subcellularLocation>
        <location evidence="1">Endoplasmic reticulum membrane</location>
        <topology evidence="1">Peripheral membrane protein</topology>
        <orientation evidence="1">Cytoplasmic side</orientation>
    </subcellularLocation>
</comment>
<feature type="compositionally biased region" description="Polar residues" evidence="11">
    <location>
        <begin position="1922"/>
        <end position="1935"/>
    </location>
</feature>
<feature type="domain" description="Sec16 central conserved" evidence="13">
    <location>
        <begin position="972"/>
        <end position="1090"/>
    </location>
</feature>
<dbReference type="InterPro" id="IPR024298">
    <property type="entry name" value="Sec16_Sec23-bd"/>
</dbReference>
<evidence type="ECO:0000256" key="1">
    <source>
        <dbReference type="ARBA" id="ARBA00004397"/>
    </source>
</evidence>
<feature type="region of interest" description="Disordered" evidence="11">
    <location>
        <begin position="1603"/>
        <end position="1835"/>
    </location>
</feature>
<feature type="region of interest" description="Disordered" evidence="11">
    <location>
        <begin position="289"/>
        <end position="407"/>
    </location>
</feature>
<feature type="region of interest" description="Disordered" evidence="11">
    <location>
        <begin position="1"/>
        <end position="50"/>
    </location>
</feature>
<dbReference type="GO" id="GO:0007030">
    <property type="term" value="P:Golgi organization"/>
    <property type="evidence" value="ECO:0007669"/>
    <property type="project" value="TreeGrafter"/>
</dbReference>
<evidence type="ECO:0000259" key="13">
    <source>
        <dbReference type="Pfam" id="PF12932"/>
    </source>
</evidence>
<feature type="compositionally biased region" description="Polar residues" evidence="11">
    <location>
        <begin position="449"/>
        <end position="470"/>
    </location>
</feature>
<evidence type="ECO:0000313" key="14">
    <source>
        <dbReference type="EMBL" id="MDI1491777.1"/>
    </source>
</evidence>
<proteinExistence type="inferred from homology"/>
<reference evidence="14" key="1">
    <citation type="journal article" date="2023" name="Genome Biol. Evol.">
        <title>First Whole Genome Sequence and Flow Cytometry Genome Size Data for the Lichen-Forming Fungus Ramalina farinacea (Ascomycota).</title>
        <authorList>
            <person name="Llewellyn T."/>
            <person name="Mian S."/>
            <person name="Hill R."/>
            <person name="Leitch I.J."/>
            <person name="Gaya E."/>
        </authorList>
    </citation>
    <scope>NUCLEOTIDE SEQUENCE</scope>
    <source>
        <strain evidence="14">LIQ254RAFAR</strain>
    </source>
</reference>
<sequence length="1999" mass="215210">MDSSWNPALRPNSTIDFGQRQENHTAFNNEEVVAGKSPTEGSEQDLDTMKDDLLVQRGFQTASECMPDASTLAPQNALGMDRSSRVGGEGDTEATTNGSELQLEGRENVSDQQRASDDEVGGSANADDVGGGITATPTFRDVEPETTGTHVVAEPKDASEVNSEIERAFANEDQHVNDLDLIRPDRTNSFPNTLELVSAQVKPPITLPYSQATNILEGNEGADSTPLLDESTFPPMPSADWDSKFAGDEPDVHDEFANLSQSTTSVQSFAFPTFQDDEEARFEEGLSLLGSTEQKSPQKSTSLEPDRVDLNSNHNNQILDEFNGSRDSAEESPAGRLTRKPTAQVLSSLQYPASSSHDFLSNRGDNRRSQSDSDGNEVGASNEITQAKTQAEHDTPLDENSKAESGDLSALWRAALDEEELLEISETSVDPSNFFEDDGEGFLEEDDNTNASNSMSNDCSMSPSHQTAQPNGEMRGVERTSQQRNHPSRSYSPSAATAQRPTTASGYLPNQVHGTPSFPNSSSMPSGFHQYQSTTQMPLPSRPQLQASTQSFADKAKGGYTSPYDLPMDVTRPRKRAAIPSTHQDSGVQSSTGRPPPPRSSSMFSAIESPQASVQSPPELPRYDHPAHLAGYNPNTVKQTKQASDNTSFFEELPMSKPRPSSSMARPYPVASYPTPPPSSSQVSDMGKALSEHGPSTKGSATNLANQLLPPERLSLFGDSGPRQPGKQSVPVMNSRYSPAPSQTSSSQPPTSRYSSSSAAARPPSSHAMPHQPRTSSPLAQSNGLLHQRAPHGYAHNVAAGPNLGNHDISNIPETARASFSASNPDQIYNRTKAFTQQKDGNANQQQEPVLSLPNRFAAVESHAKGDPPSDELLASPFHNGHRAETSMTSPPKRSQTQSPGVQRTRELPLISEPPLPRPSSVTNYAPLSSNHTLPRKTMVGQSTMRERSVAVDFIRPVDGREFDPLERWKGCPIICFGFGGTIVKTFPQHVPRYSAGQKNPMMKCSPGEVKVESGKAFKLDASIATFPGPLKTKSKKKEVIDWLRQQEHEMTTGSRLDNAPADTLPDPAKCHEERILLCKIIRVLVEHDGVIEGKAAAGQAVRAILSPELEQGYAAPIPQTTFNAPLVGISQQAAPSHLSVMGDFQTLEEMRKMLLRGDREQAVWHAVDGRLWAHAMLLASTLEGSIMKQVSQEFVKQEIKTSGRNTESLAAMFQIFAGNWEESVDELVPPSARAGLQMVSKNAAAGPTKNALDGIDRWRETLTLILANRTTNDSEALVALGRMLASYGRTEAAHICYIFAKGHSLLGGPDDQQSSIALIGADHLRRPFDYSRNFDSILLTEVLDFARTILSSSSGSTSSPHLQSYRLYHAMTLAEYGFRTDAQAYCESIASTLKSTTKPSPYYHGLLAGALDSLQDRLRQTPRDGAGSWISKPSIDKVSGSIWAKFNSYVAGDEDEAGSMAPGNAHDPAAGPFARVAGDSPTLSRTPSSGDLYSAIPSHVGRGTNASSANFRYTPGAGYNPQPSLDPQRPYSQDGFKQTRADALRPPSSLQPYAQRPAYSPAIIDAYSAPPQPSSYASYEPNDMPRLSTQAQNISGVSEEDNHYHLNKPHAHSEEKSFQSRQTPDQDHGYRSSSYSPSAALTDSPKTHAVSTQNQYPLGQTGGVLLPHEAPTDPSDLTSSGYPFPKAHESTSSSSYEPPASSYEPPTSSYEPPASSYEPPTSSYEPPDYNTAPPDLGLTGTDEVSKDARINQNPRSQLSNDDDDKFELRAAALRKEEKARKDREADENFRKAAEADAQRDKAPKLNSKKSWFGGGWFGGAKDQTQESSASNAPIKVKLGEENSFYFDEQLKKWVNKKGGLPEAAAAPAPPPPKGPPSRTVSAAGGPPPSMGNVPPVPPIPRGLAAGTPPSRAVSGPALASSLGSNQPSRTSSPAVNPISAEEETATSSGPPSAPPSRPTTSQSGASNIDDLIGLPQARKGGTVRKGKKGRGYVDVMAK</sequence>
<dbReference type="CDD" id="cd09233">
    <property type="entry name" value="ACE1-Sec16-like"/>
    <property type="match status" value="1"/>
</dbReference>
<feature type="compositionally biased region" description="Low complexity" evidence="11">
    <location>
        <begin position="1691"/>
        <end position="1728"/>
    </location>
</feature>
<feature type="compositionally biased region" description="Polar residues" evidence="11">
    <location>
        <begin position="697"/>
        <end position="706"/>
    </location>
</feature>
<feature type="region of interest" description="Disordered" evidence="11">
    <location>
        <begin position="1456"/>
        <end position="1538"/>
    </location>
</feature>
<keyword evidence="5 10" id="KW-0931">ER-Golgi transport</keyword>
<dbReference type="GO" id="GO:0070971">
    <property type="term" value="C:endoplasmic reticulum exit site"/>
    <property type="evidence" value="ECO:0007669"/>
    <property type="project" value="TreeGrafter"/>
</dbReference>
<organism evidence="14 15">
    <name type="scientific">Ramalina farinacea</name>
    <dbReference type="NCBI Taxonomy" id="258253"/>
    <lineage>
        <taxon>Eukaryota</taxon>
        <taxon>Fungi</taxon>
        <taxon>Dikarya</taxon>
        <taxon>Ascomycota</taxon>
        <taxon>Pezizomycotina</taxon>
        <taxon>Lecanoromycetes</taxon>
        <taxon>OSLEUM clade</taxon>
        <taxon>Lecanoromycetidae</taxon>
        <taxon>Lecanorales</taxon>
        <taxon>Lecanorineae</taxon>
        <taxon>Ramalinaceae</taxon>
        <taxon>Ramalina</taxon>
    </lineage>
</organism>
<evidence type="ECO:0000256" key="9">
    <source>
        <dbReference type="ARBA" id="ARBA00024687"/>
    </source>
</evidence>
<keyword evidence="15" id="KW-1185">Reference proteome</keyword>
<feature type="compositionally biased region" description="Polar residues" evidence="11">
    <location>
        <begin position="1650"/>
        <end position="1659"/>
    </location>
</feature>
<evidence type="ECO:0000259" key="12">
    <source>
        <dbReference type="Pfam" id="PF12931"/>
    </source>
</evidence>
<accession>A0AA43U0V8</accession>
<feature type="compositionally biased region" description="Polar residues" evidence="11">
    <location>
        <begin position="512"/>
        <end position="552"/>
    </location>
</feature>
<feature type="compositionally biased region" description="Polar residues" evidence="11">
    <location>
        <begin position="479"/>
        <end position="505"/>
    </location>
</feature>
<dbReference type="GO" id="GO:0015031">
    <property type="term" value="P:protein transport"/>
    <property type="evidence" value="ECO:0007669"/>
    <property type="project" value="UniProtKB-KW"/>
</dbReference>
<feature type="compositionally biased region" description="Polar residues" evidence="11">
    <location>
        <begin position="633"/>
        <end position="649"/>
    </location>
</feature>
<dbReference type="PANTHER" id="PTHR13402:SF6">
    <property type="entry name" value="SECRETORY 16, ISOFORM I"/>
    <property type="match status" value="1"/>
</dbReference>
<protein>
    <recommendedName>
        <fullName evidence="10">Protein transport protein sec16</fullName>
    </recommendedName>
</protein>
<feature type="compositionally biased region" description="Basic residues" evidence="11">
    <location>
        <begin position="1982"/>
        <end position="1991"/>
    </location>
</feature>
<keyword evidence="7 10" id="KW-0072">Autophagy</keyword>
<dbReference type="GO" id="GO:0012507">
    <property type="term" value="C:ER to Golgi transport vesicle membrane"/>
    <property type="evidence" value="ECO:0007669"/>
    <property type="project" value="TreeGrafter"/>
</dbReference>
<feature type="region of interest" description="Disordered" evidence="11">
    <location>
        <begin position="65"/>
        <end position="160"/>
    </location>
</feature>
<feature type="compositionally biased region" description="Polar residues" evidence="11">
    <location>
        <begin position="773"/>
        <end position="785"/>
    </location>
</feature>
<feature type="region of interest" description="Disordered" evidence="11">
    <location>
        <begin position="1858"/>
        <end position="1999"/>
    </location>
</feature>
<evidence type="ECO:0000256" key="2">
    <source>
        <dbReference type="ARBA" id="ARBA00005927"/>
    </source>
</evidence>
<feature type="compositionally biased region" description="Basic and acidic residues" evidence="11">
    <location>
        <begin position="103"/>
        <end position="117"/>
    </location>
</feature>
<gene>
    <name evidence="14" type="primary">SEC16</name>
    <name evidence="14" type="ORF">OHK93_002987</name>
</gene>
<evidence type="ECO:0000256" key="4">
    <source>
        <dbReference type="ARBA" id="ARBA00022824"/>
    </source>
</evidence>
<feature type="compositionally biased region" description="Polar residues" evidence="11">
    <location>
        <begin position="886"/>
        <end position="902"/>
    </location>
</feature>
<dbReference type="FunFam" id="1.25.40.1030:FF:000008">
    <property type="entry name" value="Protein transport protein sec16"/>
    <property type="match status" value="1"/>
</dbReference>
<feature type="compositionally biased region" description="Basic and acidic residues" evidence="11">
    <location>
        <begin position="390"/>
        <end position="405"/>
    </location>
</feature>
<dbReference type="GO" id="GO:0016192">
    <property type="term" value="P:vesicle-mediated transport"/>
    <property type="evidence" value="ECO:0007669"/>
    <property type="project" value="UniProtKB-KW"/>
</dbReference>
<feature type="compositionally biased region" description="Polar residues" evidence="11">
    <location>
        <begin position="1"/>
        <end position="16"/>
    </location>
</feature>
<keyword evidence="3 10" id="KW-0813">Transport</keyword>
<dbReference type="GO" id="GO:0005789">
    <property type="term" value="C:endoplasmic reticulum membrane"/>
    <property type="evidence" value="ECO:0007669"/>
    <property type="project" value="UniProtKB-SubCell"/>
</dbReference>
<feature type="compositionally biased region" description="Polar residues" evidence="11">
    <location>
        <begin position="1632"/>
        <end position="1642"/>
    </location>
</feature>
<name>A0AA43U0V8_9LECA</name>
<feature type="compositionally biased region" description="Basic and acidic residues" evidence="11">
    <location>
        <begin position="1774"/>
        <end position="1804"/>
    </location>
</feature>
<evidence type="ECO:0000256" key="6">
    <source>
        <dbReference type="ARBA" id="ARBA00022927"/>
    </source>
</evidence>
<dbReference type="GO" id="GO:0006914">
    <property type="term" value="P:autophagy"/>
    <property type="evidence" value="ECO:0007669"/>
    <property type="project" value="UniProtKB-KW"/>
</dbReference>
<evidence type="ECO:0000256" key="11">
    <source>
        <dbReference type="SAM" id="MobiDB-lite"/>
    </source>
</evidence>
<dbReference type="PANTHER" id="PTHR13402">
    <property type="entry name" value="RGPR-RELATED"/>
    <property type="match status" value="1"/>
</dbReference>
<dbReference type="Pfam" id="PF12931">
    <property type="entry name" value="TPR_Sec16"/>
    <property type="match status" value="1"/>
</dbReference>
<evidence type="ECO:0000256" key="10">
    <source>
        <dbReference type="RuleBase" id="RU364101"/>
    </source>
</evidence>
<keyword evidence="6 10" id="KW-0653">Protein transport</keyword>
<feature type="region of interest" description="Disordered" evidence="11">
    <location>
        <begin position="422"/>
        <end position="789"/>
    </location>
</feature>
<feature type="compositionally biased region" description="Polar residues" evidence="11">
    <location>
        <begin position="1482"/>
        <end position="1492"/>
    </location>
</feature>
<dbReference type="Gene3D" id="1.25.40.1030">
    <property type="match status" value="1"/>
</dbReference>
<feature type="domain" description="Sec16 Sec23-binding" evidence="12">
    <location>
        <begin position="1152"/>
        <end position="1454"/>
    </location>
</feature>
<feature type="compositionally biased region" description="Acidic residues" evidence="11">
    <location>
        <begin position="435"/>
        <end position="448"/>
    </location>
</feature>
<evidence type="ECO:0000313" key="15">
    <source>
        <dbReference type="Proteomes" id="UP001161017"/>
    </source>
</evidence>
<feature type="compositionally biased region" description="Polar residues" evidence="11">
    <location>
        <begin position="1751"/>
        <end position="1760"/>
    </location>
</feature>
<feature type="compositionally biased region" description="Polar residues" evidence="11">
    <location>
        <begin position="344"/>
        <end position="359"/>
    </location>
</feature>
<feature type="compositionally biased region" description="Polar residues" evidence="11">
    <location>
        <begin position="289"/>
        <end position="303"/>
    </location>
</feature>
<feature type="region of interest" description="Disordered" evidence="11">
    <location>
        <begin position="861"/>
        <end position="935"/>
    </location>
</feature>
<keyword evidence="4 10" id="KW-0256">Endoplasmic reticulum</keyword>
<feature type="compositionally biased region" description="Polar residues" evidence="11">
    <location>
        <begin position="920"/>
        <end position="933"/>
    </location>
</feature>
<dbReference type="EMBL" id="JAPUFD010000015">
    <property type="protein sequence ID" value="MDI1491777.1"/>
    <property type="molecule type" value="Genomic_DNA"/>
</dbReference>
<dbReference type="GO" id="GO:0070973">
    <property type="term" value="P:protein localization to endoplasmic reticulum exit site"/>
    <property type="evidence" value="ECO:0007669"/>
    <property type="project" value="TreeGrafter"/>
</dbReference>
<dbReference type="Proteomes" id="UP001161017">
    <property type="component" value="Unassembled WGS sequence"/>
</dbReference>